<dbReference type="Pfam" id="PF17131">
    <property type="entry name" value="LolA_like"/>
    <property type="match status" value="1"/>
</dbReference>
<evidence type="ECO:0000259" key="1">
    <source>
        <dbReference type="Pfam" id="PF17131"/>
    </source>
</evidence>
<protein>
    <recommendedName>
        <fullName evidence="1">Uncharacterized protein TP-0789 domain-containing protein</fullName>
    </recommendedName>
</protein>
<organism evidence="2">
    <name type="scientific">uncultured gamma proteobacterium HF4000_23L14</name>
    <dbReference type="NCBI Taxonomy" id="710988"/>
    <lineage>
        <taxon>Bacteria</taxon>
        <taxon>Pseudomonadati</taxon>
        <taxon>Pseudomonadota</taxon>
        <taxon>Gammaproteobacteria</taxon>
        <taxon>environmental samples</taxon>
    </lineage>
</organism>
<dbReference type="AlphaFoldDB" id="E0XVW0"/>
<feature type="domain" description="Uncharacterized protein TP-0789" evidence="1">
    <location>
        <begin position="97"/>
        <end position="289"/>
    </location>
</feature>
<evidence type="ECO:0000313" key="2">
    <source>
        <dbReference type="EMBL" id="ADI18551.1"/>
    </source>
</evidence>
<reference evidence="2" key="1">
    <citation type="journal article" date="2011" name="Environ. Microbiol.">
        <title>Time-series analyses of Monterey Bay coastal microbial picoplankton using a 'genome proxy' microarray.</title>
        <authorList>
            <person name="Rich V.I."/>
            <person name="Pham V.D."/>
            <person name="Eppley J."/>
            <person name="Shi Y."/>
            <person name="DeLong E.F."/>
        </authorList>
    </citation>
    <scope>NUCLEOTIDE SEQUENCE</scope>
</reference>
<dbReference type="InterPro" id="IPR033399">
    <property type="entry name" value="TP_0789-like"/>
</dbReference>
<accession>E0XVW0</accession>
<proteinExistence type="predicted"/>
<dbReference type="EMBL" id="GU474893">
    <property type="protein sequence ID" value="ADI18551.1"/>
    <property type="molecule type" value="Genomic_DNA"/>
</dbReference>
<dbReference type="Gene3D" id="2.50.20.10">
    <property type="entry name" value="Lipoprotein localisation LolA/LolB/LppX"/>
    <property type="match status" value="1"/>
</dbReference>
<sequence length="306" mass="35089">MKYSLLKVSPYVVSVVILLSALSVISTQSYAKTDLSAREIVERMDENQRQTTDSAFTRMKLTTCKYGINDGKIKCVEKARIKLVESAQINTGVDNKDTKSIAIILEPSSERGIGMLSYSYDDSDRDNETWLYLSALGKVKRISVRNSDDEETESASIFGTEMTTEDQETGKLDDYTYELLDQGKYRGREVAVIESTPKPHRLSKSSYGKTRTWVDTERFMALKVQMFDKYNNPIKRLEVGKIEEINNIWMGRSMTFINLVSQRLTNMKLEAISFDMDIDESFLTQRALTDQAFREQFLDNLRQQAQ</sequence>
<name>E0XVW0_9GAMM</name>
<dbReference type="CDD" id="cd16329">
    <property type="entry name" value="LolA_like"/>
    <property type="match status" value="1"/>
</dbReference>